<comment type="caution">
    <text evidence="1">The sequence shown here is derived from an EMBL/GenBank/DDBJ whole genome shotgun (WGS) entry which is preliminary data.</text>
</comment>
<dbReference type="Proteomes" id="UP000265520">
    <property type="component" value="Unassembled WGS sequence"/>
</dbReference>
<proteinExistence type="predicted"/>
<evidence type="ECO:0000313" key="1">
    <source>
        <dbReference type="EMBL" id="MCH97086.1"/>
    </source>
</evidence>
<organism evidence="1 2">
    <name type="scientific">Trifolium medium</name>
    <dbReference type="NCBI Taxonomy" id="97028"/>
    <lineage>
        <taxon>Eukaryota</taxon>
        <taxon>Viridiplantae</taxon>
        <taxon>Streptophyta</taxon>
        <taxon>Embryophyta</taxon>
        <taxon>Tracheophyta</taxon>
        <taxon>Spermatophyta</taxon>
        <taxon>Magnoliopsida</taxon>
        <taxon>eudicotyledons</taxon>
        <taxon>Gunneridae</taxon>
        <taxon>Pentapetalae</taxon>
        <taxon>rosids</taxon>
        <taxon>fabids</taxon>
        <taxon>Fabales</taxon>
        <taxon>Fabaceae</taxon>
        <taxon>Papilionoideae</taxon>
        <taxon>50 kb inversion clade</taxon>
        <taxon>NPAAA clade</taxon>
        <taxon>Hologalegina</taxon>
        <taxon>IRL clade</taxon>
        <taxon>Trifolieae</taxon>
        <taxon>Trifolium</taxon>
    </lineage>
</organism>
<keyword evidence="2" id="KW-1185">Reference proteome</keyword>
<sequence>GFNDTLCGIVQYTNLYATAIGYTIAGAISMM</sequence>
<dbReference type="EMBL" id="LXQA010034059">
    <property type="protein sequence ID" value="MCH97086.1"/>
    <property type="molecule type" value="Genomic_DNA"/>
</dbReference>
<name>A0A392NB60_9FABA</name>
<dbReference type="AlphaFoldDB" id="A0A392NB60"/>
<accession>A0A392NB60</accession>
<protein>
    <submittedName>
        <fullName evidence="1">Amino acid permease 2-like</fullName>
    </submittedName>
</protein>
<feature type="non-terminal residue" evidence="1">
    <location>
        <position position="1"/>
    </location>
</feature>
<reference evidence="1 2" key="1">
    <citation type="journal article" date="2018" name="Front. Plant Sci.">
        <title>Red Clover (Trifolium pratense) and Zigzag Clover (T. medium) - A Picture of Genomic Similarities and Differences.</title>
        <authorList>
            <person name="Dluhosova J."/>
            <person name="Istvanek J."/>
            <person name="Nedelnik J."/>
            <person name="Repkova J."/>
        </authorList>
    </citation>
    <scope>NUCLEOTIDE SEQUENCE [LARGE SCALE GENOMIC DNA]</scope>
    <source>
        <strain evidence="2">cv. 10/8</strain>
        <tissue evidence="1">Leaf</tissue>
    </source>
</reference>
<evidence type="ECO:0000313" key="2">
    <source>
        <dbReference type="Proteomes" id="UP000265520"/>
    </source>
</evidence>